<protein>
    <submittedName>
        <fullName evidence="2">Uncharacterized protein</fullName>
    </submittedName>
</protein>
<feature type="compositionally biased region" description="Basic and acidic residues" evidence="1">
    <location>
        <begin position="1"/>
        <end position="15"/>
    </location>
</feature>
<comment type="caution">
    <text evidence="2">The sequence shown here is derived from an EMBL/GenBank/DDBJ whole genome shotgun (WGS) entry which is preliminary data.</text>
</comment>
<keyword evidence="3" id="KW-1185">Reference proteome</keyword>
<evidence type="ECO:0000313" key="3">
    <source>
        <dbReference type="Proteomes" id="UP000253472"/>
    </source>
</evidence>
<proteinExistence type="predicted"/>
<accession>A0A367YCA2</accession>
<evidence type="ECO:0000313" key="2">
    <source>
        <dbReference type="EMBL" id="RCK63488.1"/>
    </source>
</evidence>
<sequence length="162" mass="18891">MDKSGLNKELTKERTPPFIDGSTLNEEELMLAMEELDFKQQPLETDLKKEELPPGYQNSTQMRSDFPNFRSYRYSMFEKDEPILLDHLQPPEFMPSLTEATARLRLLKAFGVLKKKALKNFPQSKTEANSNWLWRVFVTVAVRRFIVFISALRHHASKLPTT</sequence>
<gene>
    <name evidence="2" type="ORF">Cantr_09983</name>
</gene>
<name>A0A367YCA2_9ASCO</name>
<organism evidence="2 3">
    <name type="scientific">Candida viswanathii</name>
    <dbReference type="NCBI Taxonomy" id="5486"/>
    <lineage>
        <taxon>Eukaryota</taxon>
        <taxon>Fungi</taxon>
        <taxon>Dikarya</taxon>
        <taxon>Ascomycota</taxon>
        <taxon>Saccharomycotina</taxon>
        <taxon>Pichiomycetes</taxon>
        <taxon>Debaryomycetaceae</taxon>
        <taxon>Candida/Lodderomyces clade</taxon>
        <taxon>Candida</taxon>
    </lineage>
</organism>
<dbReference type="OrthoDB" id="2684236at2759"/>
<dbReference type="AlphaFoldDB" id="A0A367YCA2"/>
<dbReference type="Proteomes" id="UP000253472">
    <property type="component" value="Unassembled WGS sequence"/>
</dbReference>
<feature type="region of interest" description="Disordered" evidence="1">
    <location>
        <begin position="1"/>
        <end position="20"/>
    </location>
</feature>
<dbReference type="EMBL" id="QLNQ01000024">
    <property type="protein sequence ID" value="RCK63488.1"/>
    <property type="molecule type" value="Genomic_DNA"/>
</dbReference>
<evidence type="ECO:0000256" key="1">
    <source>
        <dbReference type="SAM" id="MobiDB-lite"/>
    </source>
</evidence>
<reference evidence="2 3" key="1">
    <citation type="submission" date="2018-06" db="EMBL/GenBank/DDBJ databases">
        <title>Whole genome sequencing of Candida tropicalis (genome annotated by CSBL at Korea University).</title>
        <authorList>
            <person name="Ahn J."/>
        </authorList>
    </citation>
    <scope>NUCLEOTIDE SEQUENCE [LARGE SCALE GENOMIC DNA]</scope>
    <source>
        <strain evidence="2 3">ATCC 20962</strain>
    </source>
</reference>